<feature type="region of interest" description="Disordered" evidence="1">
    <location>
        <begin position="199"/>
        <end position="226"/>
    </location>
</feature>
<dbReference type="AlphaFoldDB" id="A0A166CJ17"/>
<keyword evidence="5" id="KW-1185">Reference proteome</keyword>
<keyword evidence="2" id="KW-0472">Membrane</keyword>
<feature type="transmembrane region" description="Helical" evidence="2">
    <location>
        <begin position="71"/>
        <end position="90"/>
    </location>
</feature>
<evidence type="ECO:0000256" key="3">
    <source>
        <dbReference type="SAM" id="SignalP"/>
    </source>
</evidence>
<evidence type="ECO:0000313" key="5">
    <source>
        <dbReference type="Proteomes" id="UP000076798"/>
    </source>
</evidence>
<dbReference type="Proteomes" id="UP000076798">
    <property type="component" value="Unassembled WGS sequence"/>
</dbReference>
<feature type="compositionally biased region" description="Low complexity" evidence="1">
    <location>
        <begin position="427"/>
        <end position="442"/>
    </location>
</feature>
<feature type="region of interest" description="Disordered" evidence="1">
    <location>
        <begin position="427"/>
        <end position="446"/>
    </location>
</feature>
<accession>A0A166CJ17</accession>
<reference evidence="4 5" key="1">
    <citation type="journal article" date="2016" name="Mol. Biol. Evol.">
        <title>Comparative Genomics of Early-Diverging Mushroom-Forming Fungi Provides Insights into the Origins of Lignocellulose Decay Capabilities.</title>
        <authorList>
            <person name="Nagy L.G."/>
            <person name="Riley R."/>
            <person name="Tritt A."/>
            <person name="Adam C."/>
            <person name="Daum C."/>
            <person name="Floudas D."/>
            <person name="Sun H."/>
            <person name="Yadav J.S."/>
            <person name="Pangilinan J."/>
            <person name="Larsson K.H."/>
            <person name="Matsuura K."/>
            <person name="Barry K."/>
            <person name="Labutti K."/>
            <person name="Kuo R."/>
            <person name="Ohm R.A."/>
            <person name="Bhattacharya S.S."/>
            <person name="Shirouzu T."/>
            <person name="Yoshinaga Y."/>
            <person name="Martin F.M."/>
            <person name="Grigoriev I.V."/>
            <person name="Hibbett D.S."/>
        </authorList>
    </citation>
    <scope>NUCLEOTIDE SEQUENCE [LARGE SCALE GENOMIC DNA]</scope>
    <source>
        <strain evidence="4 5">HHB10207 ss-3</strain>
    </source>
</reference>
<proteinExistence type="predicted"/>
<evidence type="ECO:0000256" key="1">
    <source>
        <dbReference type="SAM" id="MobiDB-lite"/>
    </source>
</evidence>
<dbReference type="EMBL" id="KV428082">
    <property type="protein sequence ID" value="KZT37508.1"/>
    <property type="molecule type" value="Genomic_DNA"/>
</dbReference>
<feature type="compositionally biased region" description="Acidic residues" evidence="1">
    <location>
        <begin position="210"/>
        <end position="226"/>
    </location>
</feature>
<evidence type="ECO:0000256" key="2">
    <source>
        <dbReference type="SAM" id="Phobius"/>
    </source>
</evidence>
<evidence type="ECO:0000313" key="4">
    <source>
        <dbReference type="EMBL" id="KZT37508.1"/>
    </source>
</evidence>
<organism evidence="4 5">
    <name type="scientific">Sistotremastrum suecicum HHB10207 ss-3</name>
    <dbReference type="NCBI Taxonomy" id="1314776"/>
    <lineage>
        <taxon>Eukaryota</taxon>
        <taxon>Fungi</taxon>
        <taxon>Dikarya</taxon>
        <taxon>Basidiomycota</taxon>
        <taxon>Agaricomycotina</taxon>
        <taxon>Agaricomycetes</taxon>
        <taxon>Sistotremastrales</taxon>
        <taxon>Sistotremastraceae</taxon>
        <taxon>Sistotremastrum</taxon>
    </lineage>
</organism>
<keyword evidence="3" id="KW-0732">Signal</keyword>
<feature type="transmembrane region" description="Helical" evidence="2">
    <location>
        <begin position="30"/>
        <end position="50"/>
    </location>
</feature>
<gene>
    <name evidence="4" type="ORF">SISSUDRAFT_1106575</name>
</gene>
<keyword evidence="2" id="KW-0812">Transmembrane</keyword>
<feature type="signal peptide" evidence="3">
    <location>
        <begin position="1"/>
        <end position="20"/>
    </location>
</feature>
<keyword evidence="2" id="KW-1133">Transmembrane helix</keyword>
<sequence>MSITAAQAIVLFVILVEVLGGWLCDASWSSFVLLVLFNIFVVSDVFNVFCELCSFQDALPHRYSDPSSAQMLLLVIGTSLYGVVLSSMALSTRIAGPTVVRPSEITEPHDEEVALICDGKADEEWSEHAFCEGTDNTDEHDQDASTSFSFFDAEESLSESSDNSSLVLANVVEESALRLEDWQDIRNYVALPPLDVIEEEEEAGDKGSADPDDDASVNSSVEEDAGDVVEDALRLSHYQDVHRYVPLPPLDAIEEEVEDADEDDDEEDYGVVVTTSSAPSGRLSPIPEEDESEVENLVSWDSGTTLVTDPATEGKDGSPLLEQIAAYAFKEDPAYIPDQEGRRRRNNAKKNSPSELVEVGTAQDQSVERAMYILTNDLPLVLRYDGDHDLSSYIKSNSVPCASIEPVSSTSTEAVITISPSLASTLIPAPAPSSPSSSTTKVSTRRSTRPFVDSTFIYNDVPTDYRRVSRIPTPKKPTGIKGKWKHYIASGPSSAGEVVAKKSIKKIVKVIKNTKPVWRP</sequence>
<feature type="region of interest" description="Disordered" evidence="1">
    <location>
        <begin position="333"/>
        <end position="361"/>
    </location>
</feature>
<feature type="chain" id="PRO_5007871669" evidence="3">
    <location>
        <begin position="21"/>
        <end position="520"/>
    </location>
</feature>
<protein>
    <submittedName>
        <fullName evidence="4">Uncharacterized protein</fullName>
    </submittedName>
</protein>
<name>A0A166CJ17_9AGAM</name>